<gene>
    <name evidence="3" type="ORF">EV186_1129</name>
</gene>
<dbReference type="AlphaFoldDB" id="A0A4R6RRW8"/>
<dbReference type="SUPFAM" id="SSF52172">
    <property type="entry name" value="CheY-like"/>
    <property type="match status" value="1"/>
</dbReference>
<keyword evidence="4" id="KW-1185">Reference proteome</keyword>
<dbReference type="RefSeq" id="WP_133854313.1">
    <property type="nucleotide sequence ID" value="NZ_SNXZ01000012.1"/>
</dbReference>
<accession>A0A4R6RRW8</accession>
<dbReference type="PROSITE" id="PS50110">
    <property type="entry name" value="RESPONSE_REGULATORY"/>
    <property type="match status" value="1"/>
</dbReference>
<comment type="caution">
    <text evidence="3">The sequence shown here is derived from an EMBL/GenBank/DDBJ whole genome shotgun (WGS) entry which is preliminary data.</text>
</comment>
<dbReference type="Gene3D" id="3.40.50.2300">
    <property type="match status" value="1"/>
</dbReference>
<dbReference type="InterPro" id="IPR001789">
    <property type="entry name" value="Sig_transdc_resp-reg_receiver"/>
</dbReference>
<proteinExistence type="predicted"/>
<evidence type="ECO:0000256" key="1">
    <source>
        <dbReference type="PROSITE-ProRule" id="PRU00169"/>
    </source>
</evidence>
<protein>
    <submittedName>
        <fullName evidence="3">Response regulator receiver domain-containing protein</fullName>
    </submittedName>
</protein>
<dbReference type="GO" id="GO:0000160">
    <property type="term" value="P:phosphorelay signal transduction system"/>
    <property type="evidence" value="ECO:0007669"/>
    <property type="project" value="InterPro"/>
</dbReference>
<organism evidence="3 4">
    <name type="scientific">Labedaea rhizosphaerae</name>
    <dbReference type="NCBI Taxonomy" id="598644"/>
    <lineage>
        <taxon>Bacteria</taxon>
        <taxon>Bacillati</taxon>
        <taxon>Actinomycetota</taxon>
        <taxon>Actinomycetes</taxon>
        <taxon>Pseudonocardiales</taxon>
        <taxon>Pseudonocardiaceae</taxon>
        <taxon>Labedaea</taxon>
    </lineage>
</organism>
<dbReference type="Proteomes" id="UP000295444">
    <property type="component" value="Unassembled WGS sequence"/>
</dbReference>
<dbReference type="OrthoDB" id="109585at2"/>
<feature type="domain" description="Response regulatory" evidence="2">
    <location>
        <begin position="1"/>
        <end position="64"/>
    </location>
</feature>
<evidence type="ECO:0000259" key="2">
    <source>
        <dbReference type="PROSITE" id="PS50110"/>
    </source>
</evidence>
<evidence type="ECO:0000313" key="3">
    <source>
        <dbReference type="EMBL" id="TDP89609.1"/>
    </source>
</evidence>
<dbReference type="EMBL" id="SNXZ01000012">
    <property type="protein sequence ID" value="TDP89609.1"/>
    <property type="molecule type" value="Genomic_DNA"/>
</dbReference>
<comment type="caution">
    <text evidence="1">Lacks conserved residue(s) required for the propagation of feature annotation.</text>
</comment>
<sequence>MPGITGIEFLGKSQARFPSARRVLLTGYANTEAAIDAINQVKLHHYLVKPWEPPTERLYPMLDDQLAEWQSTYEPPYKSIRIIGHRFSPATHQLRDFLTRLLQPFPFVDVAAEAPDTREVAAVELPDGRRLVQPDRELPRLPAGVRGPS</sequence>
<evidence type="ECO:0000313" key="4">
    <source>
        <dbReference type="Proteomes" id="UP000295444"/>
    </source>
</evidence>
<name>A0A4R6RRW8_LABRH</name>
<reference evidence="3 4" key="1">
    <citation type="submission" date="2019-03" db="EMBL/GenBank/DDBJ databases">
        <title>Genomic Encyclopedia of Type Strains, Phase IV (KMG-IV): sequencing the most valuable type-strain genomes for metagenomic binning, comparative biology and taxonomic classification.</title>
        <authorList>
            <person name="Goeker M."/>
        </authorList>
    </citation>
    <scope>NUCLEOTIDE SEQUENCE [LARGE SCALE GENOMIC DNA]</scope>
    <source>
        <strain evidence="3 4">DSM 45361</strain>
    </source>
</reference>
<dbReference type="InterPro" id="IPR011006">
    <property type="entry name" value="CheY-like_superfamily"/>
</dbReference>